<comment type="similarity">
    <text evidence="13">Belongs to the class-I pyridoxal-phosphate-dependent aminotransferase family. Alanine aminotransferase subfamily.</text>
</comment>
<dbReference type="GO" id="GO:0030170">
    <property type="term" value="F:pyridoxal phosphate binding"/>
    <property type="evidence" value="ECO:0007669"/>
    <property type="project" value="InterPro"/>
</dbReference>
<keyword evidence="12" id="KW-0539">Nucleus</keyword>
<dbReference type="Proteomes" id="UP000559027">
    <property type="component" value="Unassembled WGS sequence"/>
</dbReference>
<dbReference type="FunFam" id="3.90.430.10:FF:000001">
    <property type="entry name" value="Copper fist DNA-binding protein"/>
    <property type="match status" value="1"/>
</dbReference>
<evidence type="ECO:0000256" key="1">
    <source>
        <dbReference type="ARBA" id="ARBA00001933"/>
    </source>
</evidence>
<dbReference type="GO" id="GO:0042853">
    <property type="term" value="P:L-alanine catabolic process"/>
    <property type="evidence" value="ECO:0007669"/>
    <property type="project" value="UniProtKB-UniPathway"/>
</dbReference>
<evidence type="ECO:0000256" key="7">
    <source>
        <dbReference type="ARBA" id="ARBA00022833"/>
    </source>
</evidence>
<evidence type="ECO:0000313" key="17">
    <source>
        <dbReference type="Proteomes" id="UP000559027"/>
    </source>
</evidence>
<dbReference type="InterPro" id="IPR001083">
    <property type="entry name" value="Cu_fist_DNA-bd_dom"/>
</dbReference>
<comment type="subcellular location">
    <subcellularLocation>
        <location evidence="2">Nucleus</location>
    </subcellularLocation>
</comment>
<dbReference type="GO" id="GO:0003677">
    <property type="term" value="F:DNA binding"/>
    <property type="evidence" value="ECO:0007669"/>
    <property type="project" value="InterPro"/>
</dbReference>
<dbReference type="Pfam" id="PF00649">
    <property type="entry name" value="Copper-fist"/>
    <property type="match status" value="1"/>
</dbReference>
<dbReference type="EMBL" id="JAACJO010000018">
    <property type="protein sequence ID" value="KAF5348760.1"/>
    <property type="molecule type" value="Genomic_DNA"/>
</dbReference>
<evidence type="ECO:0000256" key="13">
    <source>
        <dbReference type="ARBA" id="ARBA00025785"/>
    </source>
</evidence>
<feature type="region of interest" description="Disordered" evidence="14">
    <location>
        <begin position="901"/>
        <end position="925"/>
    </location>
</feature>
<dbReference type="CDD" id="cd00609">
    <property type="entry name" value="AAT_like"/>
    <property type="match status" value="1"/>
</dbReference>
<evidence type="ECO:0000256" key="10">
    <source>
        <dbReference type="ARBA" id="ARBA00023015"/>
    </source>
</evidence>
<dbReference type="InterPro" id="IPR045088">
    <property type="entry name" value="ALAT1/2-like"/>
</dbReference>
<name>A0A8H5FT58_9AGAR</name>
<proteinExistence type="inferred from homology"/>
<dbReference type="SUPFAM" id="SSF53383">
    <property type="entry name" value="PLP-dependent transferases"/>
    <property type="match status" value="1"/>
</dbReference>
<dbReference type="GO" id="GO:0005634">
    <property type="term" value="C:nucleus"/>
    <property type="evidence" value="ECO:0007669"/>
    <property type="project" value="UniProtKB-SubCell"/>
</dbReference>
<evidence type="ECO:0000256" key="6">
    <source>
        <dbReference type="ARBA" id="ARBA00022723"/>
    </source>
</evidence>
<organism evidence="16 17">
    <name type="scientific">Leucocoprinus leucothites</name>
    <dbReference type="NCBI Taxonomy" id="201217"/>
    <lineage>
        <taxon>Eukaryota</taxon>
        <taxon>Fungi</taxon>
        <taxon>Dikarya</taxon>
        <taxon>Basidiomycota</taxon>
        <taxon>Agaricomycotina</taxon>
        <taxon>Agaricomycetes</taxon>
        <taxon>Agaricomycetidae</taxon>
        <taxon>Agaricales</taxon>
        <taxon>Agaricineae</taxon>
        <taxon>Agaricaceae</taxon>
        <taxon>Leucocoprinus</taxon>
    </lineage>
</organism>
<dbReference type="InterPro" id="IPR015422">
    <property type="entry name" value="PyrdxlP-dep_Trfase_small"/>
</dbReference>
<dbReference type="Gene3D" id="3.90.1150.10">
    <property type="entry name" value="Aspartate Aminotransferase, domain 1"/>
    <property type="match status" value="1"/>
</dbReference>
<keyword evidence="11" id="KW-0804">Transcription</keyword>
<dbReference type="InterPro" id="IPR015421">
    <property type="entry name" value="PyrdxlP-dep_Trfase_major"/>
</dbReference>
<keyword evidence="17" id="KW-1185">Reference proteome</keyword>
<keyword evidence="10" id="KW-0805">Transcription regulation</keyword>
<evidence type="ECO:0000256" key="11">
    <source>
        <dbReference type="ARBA" id="ARBA00023163"/>
    </source>
</evidence>
<keyword evidence="4" id="KW-0032">Aminotransferase</keyword>
<dbReference type="Gene3D" id="3.40.640.10">
    <property type="entry name" value="Type I PLP-dependent aspartate aminotransferase-like (Major domain)"/>
    <property type="match status" value="1"/>
</dbReference>
<evidence type="ECO:0000256" key="14">
    <source>
        <dbReference type="SAM" id="MobiDB-lite"/>
    </source>
</evidence>
<dbReference type="AlphaFoldDB" id="A0A8H5FT58"/>
<dbReference type="FunFam" id="3.40.640.10:FF:000012">
    <property type="entry name" value="alanine aminotransferase 2"/>
    <property type="match status" value="1"/>
</dbReference>
<gene>
    <name evidence="16" type="ORF">D9756_009858</name>
</gene>
<dbReference type="SUPFAM" id="SSF57879">
    <property type="entry name" value="Zinc domain conserved in yeast copper-regulated transcription factors"/>
    <property type="match status" value="1"/>
</dbReference>
<evidence type="ECO:0000256" key="12">
    <source>
        <dbReference type="ARBA" id="ARBA00023242"/>
    </source>
</evidence>
<feature type="region of interest" description="Disordered" evidence="14">
    <location>
        <begin position="669"/>
        <end position="715"/>
    </location>
</feature>
<dbReference type="FunFam" id="3.90.1150.10:FF:000151">
    <property type="entry name" value="Alanine aminotransferase 2"/>
    <property type="match status" value="1"/>
</dbReference>
<dbReference type="GO" id="GO:0008483">
    <property type="term" value="F:transaminase activity"/>
    <property type="evidence" value="ECO:0007669"/>
    <property type="project" value="UniProtKB-KW"/>
</dbReference>
<dbReference type="GO" id="GO:0005507">
    <property type="term" value="F:copper ion binding"/>
    <property type="evidence" value="ECO:0007669"/>
    <property type="project" value="InterPro"/>
</dbReference>
<dbReference type="Gene3D" id="1.10.287.1970">
    <property type="match status" value="1"/>
</dbReference>
<feature type="domain" description="Copper-fist" evidence="15">
    <location>
        <begin position="547"/>
        <end position="586"/>
    </location>
</feature>
<feature type="region of interest" description="Disordered" evidence="14">
    <location>
        <begin position="791"/>
        <end position="818"/>
    </location>
</feature>
<comment type="caution">
    <text evidence="16">The sequence shown here is derived from an EMBL/GenBank/DDBJ whole genome shotgun (WGS) entry which is preliminary data.</text>
</comment>
<evidence type="ECO:0000256" key="5">
    <source>
        <dbReference type="ARBA" id="ARBA00022679"/>
    </source>
</evidence>
<dbReference type="Pfam" id="PF00155">
    <property type="entry name" value="Aminotran_1_2"/>
    <property type="match status" value="1"/>
</dbReference>
<evidence type="ECO:0000256" key="4">
    <source>
        <dbReference type="ARBA" id="ARBA00022576"/>
    </source>
</evidence>
<feature type="compositionally biased region" description="Basic and acidic residues" evidence="14">
    <location>
        <begin position="953"/>
        <end position="971"/>
    </location>
</feature>
<dbReference type="PANTHER" id="PTHR11751">
    <property type="entry name" value="ALANINE AMINOTRANSFERASE"/>
    <property type="match status" value="1"/>
</dbReference>
<keyword evidence="7" id="KW-0862">Zinc</keyword>
<evidence type="ECO:0000256" key="8">
    <source>
        <dbReference type="ARBA" id="ARBA00022898"/>
    </source>
</evidence>
<evidence type="ECO:0000256" key="3">
    <source>
        <dbReference type="ARBA" id="ARBA00011738"/>
    </source>
</evidence>
<evidence type="ECO:0000313" key="16">
    <source>
        <dbReference type="EMBL" id="KAF5348760.1"/>
    </source>
</evidence>
<comment type="cofactor">
    <cofactor evidence="1">
        <name>pyridoxal 5'-phosphate</name>
        <dbReference type="ChEBI" id="CHEBI:597326"/>
    </cofactor>
</comment>
<reference evidence="16 17" key="1">
    <citation type="journal article" date="2020" name="ISME J.">
        <title>Uncovering the hidden diversity of litter-decomposition mechanisms in mushroom-forming fungi.</title>
        <authorList>
            <person name="Floudas D."/>
            <person name="Bentzer J."/>
            <person name="Ahren D."/>
            <person name="Johansson T."/>
            <person name="Persson P."/>
            <person name="Tunlid A."/>
        </authorList>
    </citation>
    <scope>NUCLEOTIDE SEQUENCE [LARGE SCALE GENOMIC DNA]</scope>
    <source>
        <strain evidence="16 17">CBS 146.42</strain>
    </source>
</reference>
<dbReference type="InterPro" id="IPR015424">
    <property type="entry name" value="PyrdxlP-dep_Trfase"/>
</dbReference>
<dbReference type="InterPro" id="IPR004839">
    <property type="entry name" value="Aminotransferase_I/II_large"/>
</dbReference>
<comment type="subunit">
    <text evidence="3">Homodimer.</text>
</comment>
<keyword evidence="6" id="KW-0479">Metal-binding</keyword>
<feature type="region of interest" description="Disordered" evidence="14">
    <location>
        <begin position="948"/>
        <end position="976"/>
    </location>
</feature>
<dbReference type="PROSITE" id="PS50073">
    <property type="entry name" value="COPPER_FIST_2"/>
    <property type="match status" value="1"/>
</dbReference>
<keyword evidence="9" id="KW-0186">Copper</keyword>
<dbReference type="PRINTS" id="PR00617">
    <property type="entry name" value="COPPERFIST"/>
</dbReference>
<dbReference type="UniPathway" id="UPA00528">
    <property type="reaction ID" value="UER00586"/>
</dbReference>
<evidence type="ECO:0000256" key="2">
    <source>
        <dbReference type="ARBA" id="ARBA00004123"/>
    </source>
</evidence>
<dbReference type="GO" id="GO:0003700">
    <property type="term" value="F:DNA-binding transcription factor activity"/>
    <property type="evidence" value="ECO:0007669"/>
    <property type="project" value="InterPro"/>
</dbReference>
<evidence type="ECO:0000259" key="15">
    <source>
        <dbReference type="PROSITE" id="PS50073"/>
    </source>
</evidence>
<feature type="compositionally biased region" description="Low complexity" evidence="14">
    <location>
        <begin position="914"/>
        <end position="925"/>
    </location>
</feature>
<dbReference type="PANTHER" id="PTHR11751:SF29">
    <property type="entry name" value="ALANINE TRANSAMINASE"/>
    <property type="match status" value="1"/>
</dbReference>
<accession>A0A8H5FT58</accession>
<dbReference type="Gene3D" id="3.90.430.10">
    <property type="entry name" value="Copper fist DNA-binding domain"/>
    <property type="match status" value="1"/>
</dbReference>
<dbReference type="SMART" id="SM01090">
    <property type="entry name" value="Copper-fist"/>
    <property type="match status" value="1"/>
</dbReference>
<dbReference type="SMART" id="SM00412">
    <property type="entry name" value="Cu_FIST"/>
    <property type="match status" value="1"/>
</dbReference>
<dbReference type="InterPro" id="IPR036395">
    <property type="entry name" value="Cu_fist_DNA-bd_dom_sf"/>
</dbReference>
<sequence>MAKTRAGEAGNIYPEHTFSLTTTLMPMSTTMAGHGMLTRRFLARAFSSSSSTRTNMRPLTPESLNPNIRNVQYAVRGELAIKAETLRDRLRAGDKSLPFDKVISSNIGNPQQKGLDQKPITFARQVAALTEWPALAELAPGVFPPDVVARAEELIREIGSIGAYSHSQGVPFIRQNVAKFIEERDGYPSDPANIFLTAGASAGVSLLISMLITGSNSGVLIPIPQYPLYTATLAQYNGAPIPYYLDESKGWSTSVESIEAALKEAVAKGVEPKALVIINPGNPTGALLDEATQERLVKLCEEHSLVLLADEVYQVNIHKRATHSFTSFKKVVSKMRSPVPLVSYHSTSKGVTGECGRRGGYFECTNISEEILALIYKMVSVGLCPPVSGQIGVDTMVRPPKQGEPSYALWKEETDTIHAALASRTHIMAERLNKLPGVTCVDSPGALYLYPQIELSEKAQAAARAQGKEPDAFYALQLLDRTGICVVPGSGFGQEPGTWHYRLTCLCPGVEEYVSALEAFHLEFEAEYGVPSPFFPPNNHPQHLGAMVFIESKKYACETCIKGHRSSACKHTDRPLFEIKKKGRPVTQCEHCRELRKTKQVHVKCICEIKSDVRQVGSKASESAAFPNGIPQGLALEASVAPNEPTQSGGGGAQRSCCCVTGEKCQCWTPRKSAPRPRRKTEPTARTPVVIAPPAATTPTATTVTSEEDTATPHAQTSHILARISELRPVLPRPFPHHDPSLGVTHNRHHHENAFFSPYGRAYDINHPHHIPHTADDVVNRRLTLTGSKPQQANLASSTQNISPSPPPNPPSTSTATTATNVTFPSPCGCGDGCSCPGCFHHNNAPFAPSPTAYPTCQNPSACHACLDCTILSLPPDTALSIPEPQQAEVIDEWIRQMSSSNNNNLAGGGWDPNGNSSNSNNNISPQRQPCATCTSFFCTCEKREASSSPVAGDHHPHEAAAPRNCCDKPRLSPPPPTMMVTSTSSDFFDYTMLGSMQPSTTTTNDAGFMDAVDPFRSRSPSVSPQSAHDEESLSTQLFGGPGFLYSTPDFVDKIPVPQQSMYINGRGFYSDPYLSLSSPGGGGGGGHESQTHSGFTPFLPPPPTAATLLQTPMDFDYDFVYQHQQMEDAAVTAAGGGGPGEIRTYAVSNPDSDTSSSFDSSVDENSLIGGGGVGGGSSGGGALPLLGFNKAIAKHNHALSVSPVSFEDMRTLY</sequence>
<feature type="compositionally biased region" description="Low complexity" evidence="14">
    <location>
        <begin position="684"/>
        <end position="705"/>
    </location>
</feature>
<protein>
    <recommendedName>
        <fullName evidence="15">Copper-fist domain-containing protein</fullName>
    </recommendedName>
</protein>
<evidence type="ECO:0000256" key="9">
    <source>
        <dbReference type="ARBA" id="ARBA00023008"/>
    </source>
</evidence>
<keyword evidence="8" id="KW-0663">Pyridoxal phosphate</keyword>
<dbReference type="OrthoDB" id="1732682at2759"/>
<keyword evidence="5" id="KW-0808">Transferase</keyword>
<dbReference type="PROSITE" id="PS01119">
    <property type="entry name" value="COPPER_FIST_1"/>
    <property type="match status" value="1"/>
</dbReference>